<keyword evidence="2" id="KW-0963">Cytoplasm</keyword>
<sequence>MLDFLTLENQLCFAIYETNSQFTKLYSNVLHPFGITYPQYLVLLALWERNGMTVKELGERLKLGTGTLTPMIKRMETNGWVRKERAANDERKVCIFLEAKALDEKHAITEVIAKEVLACNIELAEYEALLQQLKALQGKLSTGL</sequence>
<accession>A0A916W2E2</accession>
<evidence type="ECO:0000313" key="8">
    <source>
        <dbReference type="Proteomes" id="UP000613512"/>
    </source>
</evidence>
<dbReference type="InterPro" id="IPR036388">
    <property type="entry name" value="WH-like_DNA-bd_sf"/>
</dbReference>
<dbReference type="GO" id="GO:0003677">
    <property type="term" value="F:DNA binding"/>
    <property type="evidence" value="ECO:0007669"/>
    <property type="project" value="UniProtKB-KW"/>
</dbReference>
<organism evidence="7 8">
    <name type="scientific">Ornithinibacillus halotolerans</name>
    <dbReference type="NCBI Taxonomy" id="1274357"/>
    <lineage>
        <taxon>Bacteria</taxon>
        <taxon>Bacillati</taxon>
        <taxon>Bacillota</taxon>
        <taxon>Bacilli</taxon>
        <taxon>Bacillales</taxon>
        <taxon>Bacillaceae</taxon>
        <taxon>Ornithinibacillus</taxon>
    </lineage>
</organism>
<evidence type="ECO:0000259" key="6">
    <source>
        <dbReference type="PROSITE" id="PS50995"/>
    </source>
</evidence>
<dbReference type="InterPro" id="IPR039422">
    <property type="entry name" value="MarR/SlyA-like"/>
</dbReference>
<reference evidence="7" key="1">
    <citation type="journal article" date="2014" name="Int. J. Syst. Evol. Microbiol.">
        <title>Complete genome sequence of Corynebacterium casei LMG S-19264T (=DSM 44701T), isolated from a smear-ripened cheese.</title>
        <authorList>
            <consortium name="US DOE Joint Genome Institute (JGI-PGF)"/>
            <person name="Walter F."/>
            <person name="Albersmeier A."/>
            <person name="Kalinowski J."/>
            <person name="Ruckert C."/>
        </authorList>
    </citation>
    <scope>NUCLEOTIDE SEQUENCE</scope>
    <source>
        <strain evidence="7">CGMCC 1.12408</strain>
    </source>
</reference>
<dbReference type="GO" id="GO:0006950">
    <property type="term" value="P:response to stress"/>
    <property type="evidence" value="ECO:0007669"/>
    <property type="project" value="TreeGrafter"/>
</dbReference>
<proteinExistence type="predicted"/>
<reference evidence="7" key="2">
    <citation type="submission" date="2020-09" db="EMBL/GenBank/DDBJ databases">
        <authorList>
            <person name="Sun Q."/>
            <person name="Zhou Y."/>
        </authorList>
    </citation>
    <scope>NUCLEOTIDE SEQUENCE</scope>
    <source>
        <strain evidence="7">CGMCC 1.12408</strain>
    </source>
</reference>
<feature type="domain" description="HTH marR-type" evidence="6">
    <location>
        <begin position="8"/>
        <end position="135"/>
    </location>
</feature>
<dbReference type="AlphaFoldDB" id="A0A916W2E2"/>
<comment type="caution">
    <text evidence="7">The sequence shown here is derived from an EMBL/GenBank/DDBJ whole genome shotgun (WGS) entry which is preliminary data.</text>
</comment>
<dbReference type="GO" id="GO:0003700">
    <property type="term" value="F:DNA-binding transcription factor activity"/>
    <property type="evidence" value="ECO:0007669"/>
    <property type="project" value="InterPro"/>
</dbReference>
<dbReference type="PANTHER" id="PTHR33164">
    <property type="entry name" value="TRANSCRIPTIONAL REGULATOR, MARR FAMILY"/>
    <property type="match status" value="1"/>
</dbReference>
<dbReference type="InterPro" id="IPR036390">
    <property type="entry name" value="WH_DNA-bd_sf"/>
</dbReference>
<dbReference type="Proteomes" id="UP000613512">
    <property type="component" value="Unassembled WGS sequence"/>
</dbReference>
<dbReference type="SUPFAM" id="SSF46785">
    <property type="entry name" value="Winged helix' DNA-binding domain"/>
    <property type="match status" value="1"/>
</dbReference>
<dbReference type="InterPro" id="IPR000835">
    <property type="entry name" value="HTH_MarR-typ"/>
</dbReference>
<keyword evidence="4" id="KW-0238">DNA-binding</keyword>
<comment type="subcellular location">
    <subcellularLocation>
        <location evidence="1">Cytoplasm</location>
    </subcellularLocation>
</comment>
<evidence type="ECO:0000256" key="2">
    <source>
        <dbReference type="ARBA" id="ARBA00022490"/>
    </source>
</evidence>
<protein>
    <recommendedName>
        <fullName evidence="6">HTH marR-type domain-containing protein</fullName>
    </recommendedName>
</protein>
<evidence type="ECO:0000313" key="7">
    <source>
        <dbReference type="EMBL" id="GGA60607.1"/>
    </source>
</evidence>
<dbReference type="Gene3D" id="1.10.10.10">
    <property type="entry name" value="Winged helix-like DNA-binding domain superfamily/Winged helix DNA-binding domain"/>
    <property type="match status" value="1"/>
</dbReference>
<dbReference type="InterPro" id="IPR055166">
    <property type="entry name" value="Transc_reg_Sar_Rot_HTH"/>
</dbReference>
<evidence type="ECO:0000256" key="5">
    <source>
        <dbReference type="ARBA" id="ARBA00023163"/>
    </source>
</evidence>
<dbReference type="GO" id="GO:0005737">
    <property type="term" value="C:cytoplasm"/>
    <property type="evidence" value="ECO:0007669"/>
    <property type="project" value="UniProtKB-SubCell"/>
</dbReference>
<evidence type="ECO:0000256" key="3">
    <source>
        <dbReference type="ARBA" id="ARBA00023015"/>
    </source>
</evidence>
<gene>
    <name evidence="7" type="ORF">GCM10008025_00790</name>
</gene>
<dbReference type="PROSITE" id="PS50995">
    <property type="entry name" value="HTH_MARR_2"/>
    <property type="match status" value="1"/>
</dbReference>
<name>A0A916W2E2_9BACI</name>
<dbReference type="EMBL" id="BMEY01000001">
    <property type="protein sequence ID" value="GGA60607.1"/>
    <property type="molecule type" value="Genomic_DNA"/>
</dbReference>
<keyword evidence="3" id="KW-0805">Transcription regulation</keyword>
<evidence type="ECO:0000256" key="4">
    <source>
        <dbReference type="ARBA" id="ARBA00023125"/>
    </source>
</evidence>
<dbReference type="Pfam" id="PF22381">
    <property type="entry name" value="Staph_reg_Sar_Rot"/>
    <property type="match status" value="1"/>
</dbReference>
<evidence type="ECO:0000256" key="1">
    <source>
        <dbReference type="ARBA" id="ARBA00004496"/>
    </source>
</evidence>
<keyword evidence="8" id="KW-1185">Reference proteome</keyword>
<keyword evidence="5" id="KW-0804">Transcription</keyword>
<dbReference type="PANTHER" id="PTHR33164:SF5">
    <property type="entry name" value="ORGANIC HYDROPEROXIDE RESISTANCE TRANSCRIPTIONAL REGULATOR"/>
    <property type="match status" value="1"/>
</dbReference>
<dbReference type="SMART" id="SM00347">
    <property type="entry name" value="HTH_MARR"/>
    <property type="match status" value="1"/>
</dbReference>